<reference evidence="3" key="2">
    <citation type="submission" date="2020-09" db="EMBL/GenBank/DDBJ databases">
        <authorList>
            <person name="Sun Q."/>
            <person name="Ohkuma M."/>
        </authorList>
    </citation>
    <scope>NUCLEOTIDE SEQUENCE</scope>
    <source>
        <strain evidence="3">JCM 3276</strain>
    </source>
</reference>
<dbReference type="PRINTS" id="PR00040">
    <property type="entry name" value="HTHMERR"/>
</dbReference>
<name>A0A918LAP6_9PSEU</name>
<feature type="domain" description="HTH merR-type" evidence="2">
    <location>
        <begin position="1"/>
        <end position="70"/>
    </location>
</feature>
<reference evidence="3" key="1">
    <citation type="journal article" date="2014" name="Int. J. Syst. Evol. Microbiol.">
        <title>Complete genome sequence of Corynebacterium casei LMG S-19264T (=DSM 44701T), isolated from a smear-ripened cheese.</title>
        <authorList>
            <consortium name="US DOE Joint Genome Institute (JGI-PGF)"/>
            <person name="Walter F."/>
            <person name="Albersmeier A."/>
            <person name="Kalinowski J."/>
            <person name="Ruckert C."/>
        </authorList>
    </citation>
    <scope>NUCLEOTIDE SEQUENCE</scope>
    <source>
        <strain evidence="3">JCM 3276</strain>
    </source>
</reference>
<protein>
    <submittedName>
        <fullName evidence="3">MerR family transcriptional regulator</fullName>
    </submittedName>
</protein>
<dbReference type="CDD" id="cd04780">
    <property type="entry name" value="HTH_MerR-like_sg5"/>
    <property type="match status" value="1"/>
</dbReference>
<evidence type="ECO:0000259" key="2">
    <source>
        <dbReference type="PROSITE" id="PS50937"/>
    </source>
</evidence>
<sequence length="211" mass="22611">MRIAELSRATGVPVPTIKFYLREGVLPAGERTGRNQARYDDGHVRRLRLIRAMVDLGGLSLATVGEIIAAVDSPDEDRDHLMGQVSKSLINAPDEVDPDAQAEAEGVLARLGWTDACQHPSVRTLAAVIAAARDLGHDLTPNLIEYGHACEAVAAADLDYVSGMDVDRMLESVVVGTLLGDTALLALRRLAQTVESHKRYGGTDDQPAGDH</sequence>
<accession>A0A918LAP6</accession>
<dbReference type="EMBL" id="BMRB01000001">
    <property type="protein sequence ID" value="GGS24996.1"/>
    <property type="molecule type" value="Genomic_DNA"/>
</dbReference>
<dbReference type="InterPro" id="IPR009061">
    <property type="entry name" value="DNA-bd_dom_put_sf"/>
</dbReference>
<dbReference type="Gene3D" id="1.10.1660.10">
    <property type="match status" value="1"/>
</dbReference>
<dbReference type="SMART" id="SM00422">
    <property type="entry name" value="HTH_MERR"/>
    <property type="match status" value="1"/>
</dbReference>
<gene>
    <name evidence="3" type="ORF">GCM10010171_17770</name>
</gene>
<dbReference type="Proteomes" id="UP000660680">
    <property type="component" value="Unassembled WGS sequence"/>
</dbReference>
<dbReference type="PROSITE" id="PS50937">
    <property type="entry name" value="HTH_MERR_2"/>
    <property type="match status" value="1"/>
</dbReference>
<dbReference type="GO" id="GO:0003677">
    <property type="term" value="F:DNA binding"/>
    <property type="evidence" value="ECO:0007669"/>
    <property type="project" value="UniProtKB-KW"/>
</dbReference>
<keyword evidence="4" id="KW-1185">Reference proteome</keyword>
<dbReference type="InterPro" id="IPR000551">
    <property type="entry name" value="MerR-type_HTH_dom"/>
</dbReference>
<evidence type="ECO:0000313" key="3">
    <source>
        <dbReference type="EMBL" id="GGS24996.1"/>
    </source>
</evidence>
<evidence type="ECO:0000313" key="4">
    <source>
        <dbReference type="Proteomes" id="UP000660680"/>
    </source>
</evidence>
<comment type="caution">
    <text evidence="3">The sequence shown here is derived from an EMBL/GenBank/DDBJ whole genome shotgun (WGS) entry which is preliminary data.</text>
</comment>
<dbReference type="PANTHER" id="PTHR30204:SF98">
    <property type="entry name" value="HTH-TYPE TRANSCRIPTIONAL REGULATOR ADHR"/>
    <property type="match status" value="1"/>
</dbReference>
<dbReference type="AlphaFoldDB" id="A0A918LAP6"/>
<dbReference type="SUPFAM" id="SSF46955">
    <property type="entry name" value="Putative DNA-binding domain"/>
    <property type="match status" value="1"/>
</dbReference>
<dbReference type="GO" id="GO:0003700">
    <property type="term" value="F:DNA-binding transcription factor activity"/>
    <property type="evidence" value="ECO:0007669"/>
    <property type="project" value="InterPro"/>
</dbReference>
<evidence type="ECO:0000256" key="1">
    <source>
        <dbReference type="ARBA" id="ARBA00023125"/>
    </source>
</evidence>
<dbReference type="Pfam" id="PF13411">
    <property type="entry name" value="MerR_1"/>
    <property type="match status" value="1"/>
</dbReference>
<organism evidence="3 4">
    <name type="scientific">Actinokineospora fastidiosa</name>
    <dbReference type="NCBI Taxonomy" id="1816"/>
    <lineage>
        <taxon>Bacteria</taxon>
        <taxon>Bacillati</taxon>
        <taxon>Actinomycetota</taxon>
        <taxon>Actinomycetes</taxon>
        <taxon>Pseudonocardiales</taxon>
        <taxon>Pseudonocardiaceae</taxon>
        <taxon>Actinokineospora</taxon>
    </lineage>
</organism>
<dbReference type="PANTHER" id="PTHR30204">
    <property type="entry name" value="REDOX-CYCLING DRUG-SENSING TRANSCRIPTIONAL ACTIVATOR SOXR"/>
    <property type="match status" value="1"/>
</dbReference>
<dbReference type="InterPro" id="IPR047057">
    <property type="entry name" value="MerR_fam"/>
</dbReference>
<dbReference type="RefSeq" id="WP_189209725.1">
    <property type="nucleotide sequence ID" value="NZ_BMRB01000001.1"/>
</dbReference>
<keyword evidence="1" id="KW-0238">DNA-binding</keyword>
<proteinExistence type="predicted"/>